<gene>
    <name evidence="1" type="primary">ORF221242</name>
</gene>
<sequence>LKQTGLLPSLSDNIDSLSKIQSSEGISQGLYGYVLAGTECTQGVYLVTLAVLDLVTQLVQASSKHGGEREHIA</sequence>
<name>A0A0B7C2N5_9EUPU</name>
<organism evidence="1">
    <name type="scientific">Arion vulgaris</name>
    <dbReference type="NCBI Taxonomy" id="1028688"/>
    <lineage>
        <taxon>Eukaryota</taxon>
        <taxon>Metazoa</taxon>
        <taxon>Spiralia</taxon>
        <taxon>Lophotrochozoa</taxon>
        <taxon>Mollusca</taxon>
        <taxon>Gastropoda</taxon>
        <taxon>Heterobranchia</taxon>
        <taxon>Euthyneura</taxon>
        <taxon>Panpulmonata</taxon>
        <taxon>Eupulmonata</taxon>
        <taxon>Stylommatophora</taxon>
        <taxon>Helicina</taxon>
        <taxon>Arionoidea</taxon>
        <taxon>Arionidae</taxon>
        <taxon>Arion</taxon>
    </lineage>
</organism>
<proteinExistence type="predicted"/>
<evidence type="ECO:0000313" key="1">
    <source>
        <dbReference type="EMBL" id="CEK99427.1"/>
    </source>
</evidence>
<protein>
    <submittedName>
        <fullName evidence="1">Uncharacterized protein</fullName>
    </submittedName>
</protein>
<accession>A0A0B7C2N5</accession>
<dbReference type="AlphaFoldDB" id="A0A0B7C2N5"/>
<dbReference type="EMBL" id="HACG01052556">
    <property type="protein sequence ID" value="CEK99427.1"/>
    <property type="molecule type" value="Transcribed_RNA"/>
</dbReference>
<reference evidence="1" key="1">
    <citation type="submission" date="2014-12" db="EMBL/GenBank/DDBJ databases">
        <title>Insight into the proteome of Arion vulgaris.</title>
        <authorList>
            <person name="Aradska J."/>
            <person name="Bulat T."/>
            <person name="Smidak R."/>
            <person name="Sarate P."/>
            <person name="Gangsoo J."/>
            <person name="Sialana F."/>
            <person name="Bilban M."/>
            <person name="Lubec G."/>
        </authorList>
    </citation>
    <scope>NUCLEOTIDE SEQUENCE</scope>
    <source>
        <tissue evidence="1">Skin</tissue>
    </source>
</reference>
<feature type="non-terminal residue" evidence="1">
    <location>
        <position position="73"/>
    </location>
</feature>
<feature type="non-terminal residue" evidence="1">
    <location>
        <position position="1"/>
    </location>
</feature>